<dbReference type="KEGG" id="obg:Verru16b_01930"/>
<accession>A0A1D8AVF9</accession>
<dbReference type="STRING" id="1838286.Verru16b_01930"/>
<dbReference type="RefSeq" id="WP_157772363.1">
    <property type="nucleotide sequence ID" value="NZ_CP016094.1"/>
</dbReference>
<keyword evidence="1" id="KW-0732">Signal</keyword>
<evidence type="ECO:0000313" key="3">
    <source>
        <dbReference type="Proteomes" id="UP000095228"/>
    </source>
</evidence>
<dbReference type="Proteomes" id="UP000095228">
    <property type="component" value="Chromosome"/>
</dbReference>
<sequence length="332" mass="35982">MRTPACWKPLTLLLASWLVLAPAHAADESGVLTSVYGKTDSGYKRKKGPDGKWVREYYALTNGGPAEGTIQDNAQEKVRFVALATVLAEHLARQGYFPATDKDKVDLLVVVNWGRTTPLTDGAARSGTDNVLAAMNNLSNLGPAVPPTIVSPTDAASAPEAEVNLTGSAEDMQRQAAQSQLESALMTQGMFNRSRDQANDKNAFLLGYAGDLNKTDGIQRMIGGGGKFDELMADIEEPRYYVILTAYDFKRTVREKKPKVQWVTRMSMRAPGNSFAEQAAAMVAYASSRFGQNTDGLDRRVTPEYKVNLEDIRFLGVADPAAAKSAGPAEKK</sequence>
<feature type="signal peptide" evidence="1">
    <location>
        <begin position="1"/>
        <end position="25"/>
    </location>
</feature>
<evidence type="ECO:0000256" key="1">
    <source>
        <dbReference type="SAM" id="SignalP"/>
    </source>
</evidence>
<gene>
    <name evidence="2" type="ORF">Verru16b_01930</name>
</gene>
<name>A0A1D8AVF9_9BACT</name>
<protein>
    <submittedName>
        <fullName evidence="2">Uncharacterized protein</fullName>
    </submittedName>
</protein>
<feature type="chain" id="PRO_5009105243" evidence="1">
    <location>
        <begin position="26"/>
        <end position="332"/>
    </location>
</feature>
<reference evidence="2 3" key="1">
    <citation type="submission" date="2016-06" db="EMBL/GenBank/DDBJ databases">
        <title>Three novel species with peptidoglycan cell walls form the new genus Lacunisphaera gen. nov. in the family Opitutaceae of the verrucomicrobial subdivision 4.</title>
        <authorList>
            <person name="Rast P."/>
            <person name="Gloeckner I."/>
            <person name="Jogler M."/>
            <person name="Boedeker C."/>
            <person name="Jeske O."/>
            <person name="Wiegand S."/>
            <person name="Reinhardt R."/>
            <person name="Schumann P."/>
            <person name="Rohde M."/>
            <person name="Spring S."/>
            <person name="Gloeckner F.O."/>
            <person name="Jogler C."/>
        </authorList>
    </citation>
    <scope>NUCLEOTIDE SEQUENCE [LARGE SCALE GENOMIC DNA]</scope>
    <source>
        <strain evidence="2 3">IG16b</strain>
    </source>
</reference>
<evidence type="ECO:0000313" key="2">
    <source>
        <dbReference type="EMBL" id="AOS44861.1"/>
    </source>
</evidence>
<dbReference type="AlphaFoldDB" id="A0A1D8AVF9"/>
<organism evidence="2 3">
    <name type="scientific">Lacunisphaera limnophila</name>
    <dbReference type="NCBI Taxonomy" id="1838286"/>
    <lineage>
        <taxon>Bacteria</taxon>
        <taxon>Pseudomonadati</taxon>
        <taxon>Verrucomicrobiota</taxon>
        <taxon>Opitutia</taxon>
        <taxon>Opitutales</taxon>
        <taxon>Opitutaceae</taxon>
        <taxon>Lacunisphaera</taxon>
    </lineage>
</organism>
<keyword evidence="3" id="KW-1185">Reference proteome</keyword>
<dbReference type="EMBL" id="CP016094">
    <property type="protein sequence ID" value="AOS44861.1"/>
    <property type="molecule type" value="Genomic_DNA"/>
</dbReference>
<proteinExistence type="predicted"/>